<keyword evidence="2" id="KW-0812">Transmembrane</keyword>
<feature type="compositionally biased region" description="Basic and acidic residues" evidence="1">
    <location>
        <begin position="172"/>
        <end position="185"/>
    </location>
</feature>
<proteinExistence type="predicted"/>
<feature type="transmembrane region" description="Helical" evidence="2">
    <location>
        <begin position="100"/>
        <end position="121"/>
    </location>
</feature>
<feature type="compositionally biased region" description="Gly residues" evidence="1">
    <location>
        <begin position="261"/>
        <end position="277"/>
    </location>
</feature>
<dbReference type="EMBL" id="MU004230">
    <property type="protein sequence ID" value="KAF2674785.1"/>
    <property type="molecule type" value="Genomic_DNA"/>
</dbReference>
<keyword evidence="2" id="KW-1133">Transmembrane helix</keyword>
<feature type="transmembrane region" description="Helical" evidence="2">
    <location>
        <begin position="136"/>
        <end position="159"/>
    </location>
</feature>
<feature type="compositionally biased region" description="Basic and acidic residues" evidence="1">
    <location>
        <begin position="225"/>
        <end position="258"/>
    </location>
</feature>
<organism evidence="3 4">
    <name type="scientific">Microthyrium microscopicum</name>
    <dbReference type="NCBI Taxonomy" id="703497"/>
    <lineage>
        <taxon>Eukaryota</taxon>
        <taxon>Fungi</taxon>
        <taxon>Dikarya</taxon>
        <taxon>Ascomycota</taxon>
        <taxon>Pezizomycotina</taxon>
        <taxon>Dothideomycetes</taxon>
        <taxon>Dothideomycetes incertae sedis</taxon>
        <taxon>Microthyriales</taxon>
        <taxon>Microthyriaceae</taxon>
        <taxon>Microthyrium</taxon>
    </lineage>
</organism>
<name>A0A6A6UR72_9PEZI</name>
<feature type="compositionally biased region" description="Basic and acidic residues" evidence="1">
    <location>
        <begin position="289"/>
        <end position="310"/>
    </location>
</feature>
<gene>
    <name evidence="3" type="ORF">BT63DRAFT_420061</name>
</gene>
<feature type="region of interest" description="Disordered" evidence="1">
    <location>
        <begin position="166"/>
        <end position="310"/>
    </location>
</feature>
<evidence type="ECO:0000256" key="1">
    <source>
        <dbReference type="SAM" id="MobiDB-lite"/>
    </source>
</evidence>
<accession>A0A6A6UR72</accession>
<evidence type="ECO:0000313" key="4">
    <source>
        <dbReference type="Proteomes" id="UP000799302"/>
    </source>
</evidence>
<keyword evidence="2" id="KW-0472">Membrane</keyword>
<dbReference type="AlphaFoldDB" id="A0A6A6UR72"/>
<evidence type="ECO:0000256" key="2">
    <source>
        <dbReference type="SAM" id="Phobius"/>
    </source>
</evidence>
<reference evidence="3" key="1">
    <citation type="journal article" date="2020" name="Stud. Mycol.">
        <title>101 Dothideomycetes genomes: a test case for predicting lifestyles and emergence of pathogens.</title>
        <authorList>
            <person name="Haridas S."/>
            <person name="Albert R."/>
            <person name="Binder M."/>
            <person name="Bloem J."/>
            <person name="Labutti K."/>
            <person name="Salamov A."/>
            <person name="Andreopoulos B."/>
            <person name="Baker S."/>
            <person name="Barry K."/>
            <person name="Bills G."/>
            <person name="Bluhm B."/>
            <person name="Cannon C."/>
            <person name="Castanera R."/>
            <person name="Culley D."/>
            <person name="Daum C."/>
            <person name="Ezra D."/>
            <person name="Gonzalez J."/>
            <person name="Henrissat B."/>
            <person name="Kuo A."/>
            <person name="Liang C."/>
            <person name="Lipzen A."/>
            <person name="Lutzoni F."/>
            <person name="Magnuson J."/>
            <person name="Mondo S."/>
            <person name="Nolan M."/>
            <person name="Ohm R."/>
            <person name="Pangilinan J."/>
            <person name="Park H.-J."/>
            <person name="Ramirez L."/>
            <person name="Alfaro M."/>
            <person name="Sun H."/>
            <person name="Tritt A."/>
            <person name="Yoshinaga Y."/>
            <person name="Zwiers L.-H."/>
            <person name="Turgeon B."/>
            <person name="Goodwin S."/>
            <person name="Spatafora J."/>
            <person name="Crous P."/>
            <person name="Grigoriev I."/>
        </authorList>
    </citation>
    <scope>NUCLEOTIDE SEQUENCE</scope>
    <source>
        <strain evidence="3">CBS 115976</strain>
    </source>
</reference>
<dbReference type="Proteomes" id="UP000799302">
    <property type="component" value="Unassembled WGS sequence"/>
</dbReference>
<evidence type="ECO:0000313" key="3">
    <source>
        <dbReference type="EMBL" id="KAF2674785.1"/>
    </source>
</evidence>
<sequence length="310" mass="34663">MTAMEYIRRRNPFRSITPNLPQHEDEYSRRRSNSLNLNTSNKAGPYHKQPHFNPQYIKIEINPRRHIPPPRQSTIMWLKRFFCGIHKYILKAIWRNPARVCTVLMIALAIANLVMILVKYLKITGNTANERLDDPFFWIFIGTITGLQCLAGCILSLMYNIKHKKASKPAGGKRDDAVEEARDDLNGGGIGGVTREEPRDVVYGGGSARLDGANTGGIAPPAYNEDGKDSFESEDPRDSRDSRHGDGTGEFEREEAKESFNGGGTGAFNGGGMGGFQGEEVRSSMGGFQREEVRGGKEFFDETRYRSELP</sequence>
<keyword evidence="4" id="KW-1185">Reference proteome</keyword>
<protein>
    <submittedName>
        <fullName evidence="3">Uncharacterized protein</fullName>
    </submittedName>
</protein>
<feature type="region of interest" description="Disordered" evidence="1">
    <location>
        <begin position="14"/>
        <end position="51"/>
    </location>
</feature>